<feature type="region of interest" description="Disordered" evidence="4">
    <location>
        <begin position="682"/>
        <end position="725"/>
    </location>
</feature>
<comment type="subcellular location">
    <subcellularLocation>
        <location evidence="1">Cytoplasm</location>
        <location evidence="1">Cytoskeleton</location>
        <location evidence="1">Microtubule organizing center</location>
        <location evidence="1">Centrosome</location>
    </subcellularLocation>
</comment>
<reference evidence="8" key="1">
    <citation type="journal article" date="2023" name="DNA Res.">
        <title>Chromosome-level genome assembly of Phrynocephalus forsythii using third-generation DNA sequencing and Hi-C analysis.</title>
        <authorList>
            <person name="Qi Y."/>
            <person name="Zhao W."/>
            <person name="Zhao Y."/>
            <person name="Niu C."/>
            <person name="Cao S."/>
            <person name="Zhang Y."/>
        </authorList>
    </citation>
    <scope>NUCLEOTIDE SEQUENCE</scope>
    <source>
        <tissue evidence="8">Muscle</tissue>
    </source>
</reference>
<protein>
    <recommendedName>
        <fullName evidence="10">(E2-independent) E3 ubiquitin-conjugating enzyme FATS</fullName>
    </recommendedName>
</protein>
<feature type="region of interest" description="Disordered" evidence="4">
    <location>
        <begin position="304"/>
        <end position="327"/>
    </location>
</feature>
<comment type="caution">
    <text evidence="8">The sequence shown here is derived from an EMBL/GenBank/DDBJ whole genome shotgun (WGS) entry which is preliminary data.</text>
</comment>
<evidence type="ECO:0000259" key="6">
    <source>
        <dbReference type="Pfam" id="PF15309"/>
    </source>
</evidence>
<organism evidence="8 9">
    <name type="scientific">Phrynocephalus forsythii</name>
    <dbReference type="NCBI Taxonomy" id="171643"/>
    <lineage>
        <taxon>Eukaryota</taxon>
        <taxon>Metazoa</taxon>
        <taxon>Chordata</taxon>
        <taxon>Craniata</taxon>
        <taxon>Vertebrata</taxon>
        <taxon>Euteleostomi</taxon>
        <taxon>Lepidosauria</taxon>
        <taxon>Squamata</taxon>
        <taxon>Bifurcata</taxon>
        <taxon>Unidentata</taxon>
        <taxon>Episquamata</taxon>
        <taxon>Toxicofera</taxon>
        <taxon>Iguania</taxon>
        <taxon>Acrodonta</taxon>
        <taxon>Agamidae</taxon>
        <taxon>Agaminae</taxon>
        <taxon>Phrynocephalus</taxon>
    </lineage>
</organism>
<keyword evidence="3" id="KW-0206">Cytoskeleton</keyword>
<evidence type="ECO:0000256" key="4">
    <source>
        <dbReference type="SAM" id="MobiDB-lite"/>
    </source>
</evidence>
<feature type="compositionally biased region" description="Basic and acidic residues" evidence="4">
    <location>
        <begin position="306"/>
        <end position="315"/>
    </location>
</feature>
<feature type="domain" description="ALMS motif" evidence="6">
    <location>
        <begin position="654"/>
        <end position="789"/>
    </location>
</feature>
<evidence type="ECO:0000313" key="9">
    <source>
        <dbReference type="Proteomes" id="UP001142489"/>
    </source>
</evidence>
<dbReference type="OrthoDB" id="8899035at2759"/>
<name>A0A9Q0XUJ1_9SAUR</name>
<feature type="compositionally biased region" description="Polar residues" evidence="4">
    <location>
        <begin position="690"/>
        <end position="700"/>
    </location>
</feature>
<dbReference type="Pfam" id="PF17730">
    <property type="entry name" value="Centro_C10orf90"/>
    <property type="match status" value="1"/>
</dbReference>
<keyword evidence="2" id="KW-0963">Cytoplasm</keyword>
<accession>A0A9Q0XUJ1</accession>
<dbReference type="EMBL" id="JAPFRF010000008">
    <property type="protein sequence ID" value="KAJ7325310.1"/>
    <property type="molecule type" value="Genomic_DNA"/>
</dbReference>
<evidence type="ECO:0000259" key="7">
    <source>
        <dbReference type="Pfam" id="PF17730"/>
    </source>
</evidence>
<keyword evidence="5" id="KW-0732">Signal</keyword>
<evidence type="ECO:0000256" key="5">
    <source>
        <dbReference type="SAM" id="SignalP"/>
    </source>
</evidence>
<dbReference type="PANTHER" id="PTHR21553">
    <property type="entry name" value="ALMS1-RELATED"/>
    <property type="match status" value="1"/>
</dbReference>
<dbReference type="GO" id="GO:0046599">
    <property type="term" value="P:regulation of centriole replication"/>
    <property type="evidence" value="ECO:0007669"/>
    <property type="project" value="TreeGrafter"/>
</dbReference>
<feature type="domain" description="Centrosomal protein C10orf90 N-terminal" evidence="7">
    <location>
        <begin position="140"/>
        <end position="648"/>
    </location>
</feature>
<evidence type="ECO:0000256" key="1">
    <source>
        <dbReference type="ARBA" id="ARBA00004300"/>
    </source>
</evidence>
<dbReference type="AlphaFoldDB" id="A0A9Q0XUJ1"/>
<dbReference type="GO" id="GO:0005814">
    <property type="term" value="C:centriole"/>
    <property type="evidence" value="ECO:0007669"/>
    <property type="project" value="TreeGrafter"/>
</dbReference>
<dbReference type="PANTHER" id="PTHR21553:SF24">
    <property type="entry name" value="(E2-INDEPENDENT) E3 UBIQUITIN-CONJUGATING ENZYME FATS"/>
    <property type="match status" value="1"/>
</dbReference>
<feature type="region of interest" description="Disordered" evidence="4">
    <location>
        <begin position="502"/>
        <end position="554"/>
    </location>
</feature>
<feature type="chain" id="PRO_5040440446" description="(E2-independent) E3 ubiquitin-conjugating enzyme FATS" evidence="5">
    <location>
        <begin position="25"/>
        <end position="791"/>
    </location>
</feature>
<dbReference type="GO" id="GO:0005829">
    <property type="term" value="C:cytosol"/>
    <property type="evidence" value="ECO:0007669"/>
    <property type="project" value="TreeGrafter"/>
</dbReference>
<feature type="signal peptide" evidence="5">
    <location>
        <begin position="1"/>
        <end position="24"/>
    </location>
</feature>
<evidence type="ECO:0008006" key="10">
    <source>
        <dbReference type="Google" id="ProtNLM"/>
    </source>
</evidence>
<dbReference type="InterPro" id="IPR041179">
    <property type="entry name" value="C10orf90_N"/>
</dbReference>
<feature type="compositionally biased region" description="Low complexity" evidence="4">
    <location>
        <begin position="702"/>
        <end position="711"/>
    </location>
</feature>
<gene>
    <name evidence="8" type="ORF">JRQ81_018330</name>
</gene>
<dbReference type="InterPro" id="IPR029299">
    <property type="entry name" value="ALMS_motif"/>
</dbReference>
<feature type="region of interest" description="Disordered" evidence="4">
    <location>
        <begin position="623"/>
        <end position="648"/>
    </location>
</feature>
<proteinExistence type="predicted"/>
<evidence type="ECO:0000256" key="2">
    <source>
        <dbReference type="ARBA" id="ARBA00022490"/>
    </source>
</evidence>
<keyword evidence="9" id="KW-1185">Reference proteome</keyword>
<dbReference type="Pfam" id="PF15309">
    <property type="entry name" value="ALMS_motif"/>
    <property type="match status" value="1"/>
</dbReference>
<sequence>MTGCLNSWFPLLPLQQVAVGLVQGKARRTICNNQTRKMPSQERKPVFLSCITHGQVHLRRPKPTSTWNRERKSFVTQICFMINHSSWDRPCCLGIRENQYGATAWEEACKTVPFNKPAKKETNWTKDSVPSQNTKMIPSLLISQMIDENKSKENRAAFSMQSVITQSDVYHRNQSSANHRSVNINRAFVLLPRKLGIQISSDDNAFGTDIDREEDKQCPNVKKGFASITITARRIASPCKSEMKLDASNPSFLKCQENKLVVNTAPVSSVAGLDQLCGSFHPQGYCLNQNAAKIKVSESYPPLNKGHSDCTKNKENQLVPPEKSDSKEAPLSFTSSVHFSISSQCPNSVYYVDKSLSVPVNQLQPKYQQIHRSVVSFNINCSSPNLTPDGVDGLANGELITEVLKTKLPEDRKVPLKAIWNADLKENISDKKQTLRTDSLGTEYLWKVATLSETLSVADSPQGLDQLWPRENNDENSSGKHITLSSHILHWTSDEGIQAFSGSNRKQCTRDKHCESTPASFLEQSSKKELMVEDSVSSEDKHLPKGTSESKENHIQSFLKPKIPISDYGPHSKFLLSTAVDEDKILRKTPFPKGDYQFCASTIMLKEHKQSEKNEMVGRATTSTAHKPDVPHEKHKAFQQPKVCSEPEKIPANPLTLREALEVHKPHFISRSQERLKKLEHMKQMRKAQQGDSPGKTQAALSRKLSSSSITSKKKQYTVPHPLSDNLFKPKERFISEKEMHMRSKRIYNNLPEVKKKQEEKQKRIILQSNRMRAEVFKKQLLDQLLQRKTE</sequence>
<feature type="compositionally biased region" description="Basic and acidic residues" evidence="4">
    <location>
        <begin position="538"/>
        <end position="554"/>
    </location>
</feature>
<evidence type="ECO:0000256" key="3">
    <source>
        <dbReference type="ARBA" id="ARBA00023212"/>
    </source>
</evidence>
<dbReference type="GO" id="GO:0005813">
    <property type="term" value="C:centrosome"/>
    <property type="evidence" value="ECO:0007669"/>
    <property type="project" value="UniProtKB-SubCell"/>
</dbReference>
<evidence type="ECO:0000313" key="8">
    <source>
        <dbReference type="EMBL" id="KAJ7325310.1"/>
    </source>
</evidence>
<dbReference type="Proteomes" id="UP001142489">
    <property type="component" value="Unassembled WGS sequence"/>
</dbReference>
<dbReference type="GO" id="GO:0008017">
    <property type="term" value="F:microtubule binding"/>
    <property type="evidence" value="ECO:0007669"/>
    <property type="project" value="TreeGrafter"/>
</dbReference>